<feature type="domain" description="Metallo-beta-lactamase" evidence="1">
    <location>
        <begin position="34"/>
        <end position="228"/>
    </location>
</feature>
<reference evidence="3" key="1">
    <citation type="journal article" date="2019" name="Int. J. Syst. Evol. Microbiol.">
        <title>The Global Catalogue of Microorganisms (GCM) 10K type strain sequencing project: providing services to taxonomists for standard genome sequencing and annotation.</title>
        <authorList>
            <consortium name="The Broad Institute Genomics Platform"/>
            <consortium name="The Broad Institute Genome Sequencing Center for Infectious Disease"/>
            <person name="Wu L."/>
            <person name="Ma J."/>
        </authorList>
    </citation>
    <scope>NUCLEOTIDE SEQUENCE [LARGE SCALE GENOMIC DNA]</scope>
    <source>
        <strain evidence="3">CCUG 62114</strain>
    </source>
</reference>
<protein>
    <submittedName>
        <fullName evidence="2">MBL fold metallo-hydrolase</fullName>
    </submittedName>
</protein>
<dbReference type="Proteomes" id="UP001596997">
    <property type="component" value="Unassembled WGS sequence"/>
</dbReference>
<dbReference type="InterPro" id="IPR036866">
    <property type="entry name" value="RibonucZ/Hydroxyglut_hydro"/>
</dbReference>
<dbReference type="Pfam" id="PF12706">
    <property type="entry name" value="Lactamase_B_2"/>
    <property type="match status" value="1"/>
</dbReference>
<comment type="caution">
    <text evidence="2">The sequence shown here is derived from an EMBL/GenBank/DDBJ whole genome shotgun (WGS) entry which is preliminary data.</text>
</comment>
<dbReference type="InterPro" id="IPR001279">
    <property type="entry name" value="Metallo-B-lactamas"/>
</dbReference>
<gene>
    <name evidence="2" type="ORF">ACFQ1O_01735</name>
</gene>
<dbReference type="Gene3D" id="3.60.15.10">
    <property type="entry name" value="Ribonuclease Z/Hydroxyacylglutathione hydrolase-like"/>
    <property type="match status" value="1"/>
</dbReference>
<accession>A0ABW3HYT3</accession>
<sequence>MKLTFLGTGTSQGIPVIGSTHPVCLSNDFKDKRLRSSVLITTAGKNIVIDCGPDFRQQMLRVNPKTVDAILFTHEHSDHTAGLDDIRPFCFRQGDIQLYGEANVFQSLQQRFAYIFETQNRYPGAPTVAMNTINENEKFLVANNTEVIPIRVMHDKLPILGFRIGKVAYLTDAKIVSDTEIEKLLGVEVLVVNALREEEHASHFTLSEALNFVEKVKPKKAYLTHISHLLGFHEEVEENLPKNVFLGYDNLTIEI</sequence>
<organism evidence="2 3">
    <name type="scientific">Pseudofulvibacter geojedonensis</name>
    <dbReference type="NCBI Taxonomy" id="1123758"/>
    <lineage>
        <taxon>Bacteria</taxon>
        <taxon>Pseudomonadati</taxon>
        <taxon>Bacteroidota</taxon>
        <taxon>Flavobacteriia</taxon>
        <taxon>Flavobacteriales</taxon>
        <taxon>Flavobacteriaceae</taxon>
        <taxon>Pseudofulvibacter</taxon>
    </lineage>
</organism>
<proteinExistence type="predicted"/>
<dbReference type="SMART" id="SM00849">
    <property type="entry name" value="Lactamase_B"/>
    <property type="match status" value="1"/>
</dbReference>
<dbReference type="SUPFAM" id="SSF56281">
    <property type="entry name" value="Metallo-hydrolase/oxidoreductase"/>
    <property type="match status" value="1"/>
</dbReference>
<dbReference type="PANTHER" id="PTHR42663">
    <property type="entry name" value="HYDROLASE C777.06C-RELATED-RELATED"/>
    <property type="match status" value="1"/>
</dbReference>
<evidence type="ECO:0000313" key="3">
    <source>
        <dbReference type="Proteomes" id="UP001596997"/>
    </source>
</evidence>
<dbReference type="PANTHER" id="PTHR42663:SF6">
    <property type="entry name" value="HYDROLASE C777.06C-RELATED"/>
    <property type="match status" value="1"/>
</dbReference>
<evidence type="ECO:0000259" key="1">
    <source>
        <dbReference type="SMART" id="SM00849"/>
    </source>
</evidence>
<dbReference type="CDD" id="cd16279">
    <property type="entry name" value="metallo-hydrolase-like_MBL-fold"/>
    <property type="match status" value="1"/>
</dbReference>
<dbReference type="EMBL" id="JBHTJM010000002">
    <property type="protein sequence ID" value="MFD0962721.1"/>
    <property type="molecule type" value="Genomic_DNA"/>
</dbReference>
<keyword evidence="3" id="KW-1185">Reference proteome</keyword>
<evidence type="ECO:0000313" key="2">
    <source>
        <dbReference type="EMBL" id="MFD0962721.1"/>
    </source>
</evidence>
<name>A0ABW3HYT3_9FLAO</name>
<dbReference type="RefSeq" id="WP_377712673.1">
    <property type="nucleotide sequence ID" value="NZ_JBHTJM010000002.1"/>
</dbReference>